<evidence type="ECO:0000313" key="1">
    <source>
        <dbReference type="EMBL" id="KAK0482290.1"/>
    </source>
</evidence>
<comment type="caution">
    <text evidence="1">The sequence shown here is derived from an EMBL/GenBank/DDBJ whole genome shotgun (WGS) entry which is preliminary data.</text>
</comment>
<proteinExistence type="predicted"/>
<accession>A0AA39PDJ7</accession>
<dbReference type="Proteomes" id="UP001175227">
    <property type="component" value="Unassembled WGS sequence"/>
</dbReference>
<dbReference type="EMBL" id="JAUEPR010000007">
    <property type="protein sequence ID" value="KAK0482290.1"/>
    <property type="molecule type" value="Genomic_DNA"/>
</dbReference>
<organism evidence="1 2">
    <name type="scientific">Armillaria novae-zelandiae</name>
    <dbReference type="NCBI Taxonomy" id="153914"/>
    <lineage>
        <taxon>Eukaryota</taxon>
        <taxon>Fungi</taxon>
        <taxon>Dikarya</taxon>
        <taxon>Basidiomycota</taxon>
        <taxon>Agaricomycotina</taxon>
        <taxon>Agaricomycetes</taxon>
        <taxon>Agaricomycetidae</taxon>
        <taxon>Agaricales</taxon>
        <taxon>Marasmiineae</taxon>
        <taxon>Physalacriaceae</taxon>
        <taxon>Armillaria</taxon>
    </lineage>
</organism>
<dbReference type="AlphaFoldDB" id="A0AA39PDJ7"/>
<sequence length="153" mass="16960">MQCVSILKGSKVLQFFFYSATNYVALYDFCTTQAIIFKTAREDRKSQTSRTFLSSIPQHCPHGAGEVAIKKIEFMKSPRVLNHESSAMLRGTAICLARRLLLECFGDIIAIKDYDILSALTFKYGSTFSEEEAVVIMALAASDAADECSIPSH</sequence>
<gene>
    <name evidence="1" type="ORF">IW261DRAFT_1606223</name>
</gene>
<protein>
    <submittedName>
        <fullName evidence="1">Uncharacterized protein</fullName>
    </submittedName>
</protein>
<name>A0AA39PDJ7_9AGAR</name>
<keyword evidence="2" id="KW-1185">Reference proteome</keyword>
<evidence type="ECO:0000313" key="2">
    <source>
        <dbReference type="Proteomes" id="UP001175227"/>
    </source>
</evidence>
<reference evidence="1" key="1">
    <citation type="submission" date="2023-06" db="EMBL/GenBank/DDBJ databases">
        <authorList>
            <consortium name="Lawrence Berkeley National Laboratory"/>
            <person name="Ahrendt S."/>
            <person name="Sahu N."/>
            <person name="Indic B."/>
            <person name="Wong-Bajracharya J."/>
            <person name="Merenyi Z."/>
            <person name="Ke H.-M."/>
            <person name="Monk M."/>
            <person name="Kocsube S."/>
            <person name="Drula E."/>
            <person name="Lipzen A."/>
            <person name="Balint B."/>
            <person name="Henrissat B."/>
            <person name="Andreopoulos B."/>
            <person name="Martin F.M."/>
            <person name="Harder C.B."/>
            <person name="Rigling D."/>
            <person name="Ford K.L."/>
            <person name="Foster G.D."/>
            <person name="Pangilinan J."/>
            <person name="Papanicolaou A."/>
            <person name="Barry K."/>
            <person name="LaButti K."/>
            <person name="Viragh M."/>
            <person name="Koriabine M."/>
            <person name="Yan M."/>
            <person name="Riley R."/>
            <person name="Champramary S."/>
            <person name="Plett K.L."/>
            <person name="Tsai I.J."/>
            <person name="Slot J."/>
            <person name="Sipos G."/>
            <person name="Plett J."/>
            <person name="Nagy L.G."/>
            <person name="Grigoriev I.V."/>
        </authorList>
    </citation>
    <scope>NUCLEOTIDE SEQUENCE</scope>
    <source>
        <strain evidence="1">ICMP 16352</strain>
    </source>
</reference>